<feature type="non-terminal residue" evidence="1">
    <location>
        <position position="82"/>
    </location>
</feature>
<dbReference type="AlphaFoldDB" id="X1SDC1"/>
<proteinExistence type="predicted"/>
<sequence>CGVTVDRLVEESLKHALTGIEFAAGLPGSVGGALFMNARAYASAFSDIVEEVHALKRKHRTIRETLLKKSELGFAYKKSIFQ</sequence>
<comment type="caution">
    <text evidence="1">The sequence shown here is derived from an EMBL/GenBank/DDBJ whole genome shotgun (WGS) entry which is preliminary data.</text>
</comment>
<protein>
    <submittedName>
        <fullName evidence="1">Uncharacterized protein</fullName>
    </submittedName>
</protein>
<dbReference type="EMBL" id="BARW01014121">
    <property type="protein sequence ID" value="GAI73425.1"/>
    <property type="molecule type" value="Genomic_DNA"/>
</dbReference>
<name>X1SDC1_9ZZZZ</name>
<dbReference type="Gene3D" id="3.30.465.10">
    <property type="match status" value="1"/>
</dbReference>
<dbReference type="GO" id="GO:0050660">
    <property type="term" value="F:flavin adenine dinucleotide binding"/>
    <property type="evidence" value="ECO:0007669"/>
    <property type="project" value="InterPro"/>
</dbReference>
<dbReference type="PANTHER" id="PTHR21071:SF4">
    <property type="entry name" value="UDP-N-ACETYLENOLPYRUVOYLGLUCOSAMINE REDUCTASE"/>
    <property type="match status" value="1"/>
</dbReference>
<dbReference type="InterPro" id="IPR003170">
    <property type="entry name" value="MurB"/>
</dbReference>
<dbReference type="PANTHER" id="PTHR21071">
    <property type="entry name" value="UDP-N-ACETYLENOLPYRUVOYLGLUCOSAMINE REDUCTASE"/>
    <property type="match status" value="1"/>
</dbReference>
<dbReference type="InterPro" id="IPR036318">
    <property type="entry name" value="FAD-bd_PCMH-like_sf"/>
</dbReference>
<dbReference type="GO" id="GO:0005829">
    <property type="term" value="C:cytosol"/>
    <property type="evidence" value="ECO:0007669"/>
    <property type="project" value="TreeGrafter"/>
</dbReference>
<dbReference type="SUPFAM" id="SSF56176">
    <property type="entry name" value="FAD-binding/transporter-associated domain-like"/>
    <property type="match status" value="1"/>
</dbReference>
<dbReference type="GO" id="GO:0071555">
    <property type="term" value="P:cell wall organization"/>
    <property type="evidence" value="ECO:0007669"/>
    <property type="project" value="TreeGrafter"/>
</dbReference>
<organism evidence="1">
    <name type="scientific">marine sediment metagenome</name>
    <dbReference type="NCBI Taxonomy" id="412755"/>
    <lineage>
        <taxon>unclassified sequences</taxon>
        <taxon>metagenomes</taxon>
        <taxon>ecological metagenomes</taxon>
    </lineage>
</organism>
<accession>X1SDC1</accession>
<dbReference type="GO" id="GO:0008762">
    <property type="term" value="F:UDP-N-acetylmuramate dehydrogenase activity"/>
    <property type="evidence" value="ECO:0007669"/>
    <property type="project" value="InterPro"/>
</dbReference>
<reference evidence="1" key="1">
    <citation type="journal article" date="2014" name="Front. Microbiol.">
        <title>High frequency of phylogenetically diverse reductive dehalogenase-homologous genes in deep subseafloor sedimentary metagenomes.</title>
        <authorList>
            <person name="Kawai M."/>
            <person name="Futagami T."/>
            <person name="Toyoda A."/>
            <person name="Takaki Y."/>
            <person name="Nishi S."/>
            <person name="Hori S."/>
            <person name="Arai W."/>
            <person name="Tsubouchi T."/>
            <person name="Morono Y."/>
            <person name="Uchiyama I."/>
            <person name="Ito T."/>
            <person name="Fujiyama A."/>
            <person name="Inagaki F."/>
            <person name="Takami H."/>
        </authorList>
    </citation>
    <scope>NUCLEOTIDE SEQUENCE</scope>
    <source>
        <strain evidence="1">Expedition CK06-06</strain>
    </source>
</reference>
<feature type="non-terminal residue" evidence="1">
    <location>
        <position position="1"/>
    </location>
</feature>
<gene>
    <name evidence="1" type="ORF">S12H4_25309</name>
</gene>
<evidence type="ECO:0000313" key="1">
    <source>
        <dbReference type="EMBL" id="GAI73425.1"/>
    </source>
</evidence>
<dbReference type="InterPro" id="IPR016169">
    <property type="entry name" value="FAD-bd_PCMH_sub2"/>
</dbReference>